<keyword evidence="2" id="KW-0040">ANK repeat</keyword>
<sequence length="1453" mass="160756">MPPSAIQDHGISIIYQPAIGNAVVDILVIHGLQGHPYKTWARKLLPADNARRLVETPKPDKGGRSKSFRRIIPLFTKRQSNSGHPGYQAQAESSPALQALSVFWPEDLLPEDFPSSRIMVYGYDTQVTQYDIKKSTNKNGVYQHAKDLLFAIARERVPGRPIVFIAHSLGGIVVKDMLAQSSASSDSELQDIAGSTKAVLFLGTPHRGSPDLAALGEWARSVLSLSGRETNSAILDALGLRTADLERAQDAFSQLWNKHGFRVKTFQESLGLTGIDLGVLGNKVVPNSSSLLGDSRERAETIQGNHMDMCRFIGREDTGYRKLTGELRSTYNELVSSASGAAMSHQLVSQSSPALVNTKLSELPHSIPQDQEVSIEAFKEKIGFPSVDKRYEKWFNCGQGTVGHRPTENLQNGLLWLKGSPGIGKSTLMKEAFSRAAREQPNSDYLTAAFFFNAKGETLDHSATGLFRSLLLQLLPYCSDEKVPFLQFLKDQSASNINSWREADLQILFESVIAKLNRKRIIIFIDALDECDSYSLGYHVEFWRDLVSKEHCNMATLNVCISSRKYPHVGVSNCLELDVTDHNGQDIAAYVDWKLSLRLEQEAKGRSLIREGIISKAGGVFLWASLVLDDLLKQHDRGRSLQYLHNHLNCLPEELDDLYTQILNGLDSASKPLALRLFQWATLAITPLRIHEWHHILAFIQKPAPSSLSSWKTSENFTDDDDQLIRRLRAISCGLIEVCTVADYKDDESEKLSVRAGAGSLDLEHGQTRVVQVIHESVRDYFLRGRGFSALGLITHTRHAIGQGHLSIMNTCLDYLNITELDALVQARLDDHTGNGQDLNLRKNSPTVPAVHDLFTSYYQEQTTLNSQLGRSSPRGVKRRASVASFGSASSHGFGADSPATPVFHDGEQSPIPNIRVIESDFPRERGQNSYGPSRNTEMNVELWVRASQAFREVSPSQSTALSPASLFSGVSQVLEDFPALLSYAMSAMFVHARQAEDSGADPTFLVQRLSKLWPRWKALKEDISHQTGLLYYAADQGLSSWQSQLWGSATQAMQEAVCRKHYQALDFLLEHTHRAFSLTYIQKREILPWIIEQGDCYSLRIFLGHASRWREGWLPTNSYSLVDEANLEGQTPLQAAVMKCNLDAVSILLQHGANVNAIDTEKRTALHIACFNKPGWRLDPSCRKLEPQGPHCAIVALLIRNGASVNSLDNMGRTPLYGACYGPFWPEQEDNVHSGERPSGTKELSCQLAQASTNAAAQNRDGQSPCRDSDVLHTDECRSKLHVVAALLDRGAHINSISYRSETPLHMASFWQDIDVVRHLLHQGANVLAKDCEGRQPVHNASWSSSPEVVEELLRHMAQSVDSQDACGCTPLQLACHPASKANREGRGLGIIRTLLGKGAKGWTIANNEGYNAFHIAKHFNFSEAMDLLVDLGCDSPGHGSNLTTSGLGASI</sequence>
<evidence type="ECO:0000313" key="5">
    <source>
        <dbReference type="EMBL" id="KAI1879179.1"/>
    </source>
</evidence>
<evidence type="ECO:0000256" key="1">
    <source>
        <dbReference type="ARBA" id="ARBA00022737"/>
    </source>
</evidence>
<reference evidence="5" key="1">
    <citation type="submission" date="2021-03" db="EMBL/GenBank/DDBJ databases">
        <title>Revisited historic fungal species revealed as producer of novel bioactive compounds through whole genome sequencing and comparative genomics.</title>
        <authorList>
            <person name="Vignolle G.A."/>
            <person name="Hochenegger N."/>
            <person name="Mach R.L."/>
            <person name="Mach-Aigner A.R."/>
            <person name="Javad Rahimi M."/>
            <person name="Salim K.A."/>
            <person name="Chan C.M."/>
            <person name="Lim L.B.L."/>
            <person name="Cai F."/>
            <person name="Druzhinina I.S."/>
            <person name="U'Ren J.M."/>
            <person name="Derntl C."/>
        </authorList>
    </citation>
    <scope>NUCLEOTIDE SEQUENCE</scope>
    <source>
        <strain evidence="5">TUCIM 5799</strain>
    </source>
</reference>
<dbReference type="PROSITE" id="PS50088">
    <property type="entry name" value="ANK_REPEAT"/>
    <property type="match status" value="2"/>
</dbReference>
<dbReference type="Proteomes" id="UP000829685">
    <property type="component" value="Unassembled WGS sequence"/>
</dbReference>
<comment type="caution">
    <text evidence="5">The sequence shown here is derived from an EMBL/GenBank/DDBJ whole genome shotgun (WGS) entry which is preliminary data.</text>
</comment>
<dbReference type="PROSITE" id="PS50297">
    <property type="entry name" value="ANK_REP_REGION"/>
    <property type="match status" value="2"/>
</dbReference>
<dbReference type="SMART" id="SM00248">
    <property type="entry name" value="ANK"/>
    <property type="match status" value="7"/>
</dbReference>
<dbReference type="SUPFAM" id="SSF53474">
    <property type="entry name" value="alpha/beta-Hydrolases"/>
    <property type="match status" value="1"/>
</dbReference>
<dbReference type="Gene3D" id="3.40.50.1820">
    <property type="entry name" value="alpha/beta hydrolase"/>
    <property type="match status" value="1"/>
</dbReference>
<dbReference type="InterPro" id="IPR056884">
    <property type="entry name" value="NPHP3-like_N"/>
</dbReference>
<dbReference type="EMBL" id="JAFIMR010000004">
    <property type="protein sequence ID" value="KAI1879179.1"/>
    <property type="molecule type" value="Genomic_DNA"/>
</dbReference>
<dbReference type="Pfam" id="PF12796">
    <property type="entry name" value="Ank_2"/>
    <property type="match status" value="2"/>
</dbReference>
<proteinExistence type="predicted"/>
<accession>A0A9Q0ASR8</accession>
<evidence type="ECO:0000256" key="2">
    <source>
        <dbReference type="PROSITE-ProRule" id="PRU00023"/>
    </source>
</evidence>
<feature type="repeat" description="ANK" evidence="2">
    <location>
        <begin position="1301"/>
        <end position="1333"/>
    </location>
</feature>
<dbReference type="InterPro" id="IPR002110">
    <property type="entry name" value="Ankyrin_rpt"/>
</dbReference>
<dbReference type="Gene3D" id="1.25.40.20">
    <property type="entry name" value="Ankyrin repeat-containing domain"/>
    <property type="match status" value="2"/>
</dbReference>
<dbReference type="SUPFAM" id="SSF48403">
    <property type="entry name" value="Ankyrin repeat"/>
    <property type="match status" value="1"/>
</dbReference>
<feature type="compositionally biased region" description="Low complexity" evidence="3">
    <location>
        <begin position="887"/>
        <end position="898"/>
    </location>
</feature>
<dbReference type="InterPro" id="IPR036770">
    <property type="entry name" value="Ankyrin_rpt-contain_sf"/>
</dbReference>
<dbReference type="PANTHER" id="PTHR10039">
    <property type="entry name" value="AMELOGENIN"/>
    <property type="match status" value="1"/>
</dbReference>
<feature type="region of interest" description="Disordered" evidence="3">
    <location>
        <begin position="887"/>
        <end position="910"/>
    </location>
</feature>
<organism evidence="5 6">
    <name type="scientific">Neoarthrinium moseri</name>
    <dbReference type="NCBI Taxonomy" id="1658444"/>
    <lineage>
        <taxon>Eukaryota</taxon>
        <taxon>Fungi</taxon>
        <taxon>Dikarya</taxon>
        <taxon>Ascomycota</taxon>
        <taxon>Pezizomycotina</taxon>
        <taxon>Sordariomycetes</taxon>
        <taxon>Xylariomycetidae</taxon>
        <taxon>Amphisphaeriales</taxon>
        <taxon>Apiosporaceae</taxon>
        <taxon>Neoarthrinium</taxon>
    </lineage>
</organism>
<protein>
    <recommendedName>
        <fullName evidence="4">NACHT domain-containing protein</fullName>
    </recommendedName>
</protein>
<feature type="domain" description="NACHT" evidence="4">
    <location>
        <begin position="413"/>
        <end position="564"/>
    </location>
</feature>
<dbReference type="Pfam" id="PF24883">
    <property type="entry name" value="NPHP3_N"/>
    <property type="match status" value="1"/>
</dbReference>
<keyword evidence="6" id="KW-1185">Reference proteome</keyword>
<dbReference type="PROSITE" id="PS50837">
    <property type="entry name" value="NACHT"/>
    <property type="match status" value="1"/>
</dbReference>
<dbReference type="InterPro" id="IPR027417">
    <property type="entry name" value="P-loop_NTPase"/>
</dbReference>
<evidence type="ECO:0000313" key="6">
    <source>
        <dbReference type="Proteomes" id="UP000829685"/>
    </source>
</evidence>
<name>A0A9Q0ASR8_9PEZI</name>
<dbReference type="InterPro" id="IPR007111">
    <property type="entry name" value="NACHT_NTPase"/>
</dbReference>
<gene>
    <name evidence="5" type="ORF">JX265_002133</name>
</gene>
<evidence type="ECO:0000256" key="3">
    <source>
        <dbReference type="SAM" id="MobiDB-lite"/>
    </source>
</evidence>
<evidence type="ECO:0000259" key="4">
    <source>
        <dbReference type="PROSITE" id="PS50837"/>
    </source>
</evidence>
<dbReference type="Gene3D" id="3.40.50.300">
    <property type="entry name" value="P-loop containing nucleotide triphosphate hydrolases"/>
    <property type="match status" value="1"/>
</dbReference>
<feature type="repeat" description="ANK" evidence="2">
    <location>
        <begin position="1129"/>
        <end position="1161"/>
    </location>
</feature>
<dbReference type="InterPro" id="IPR029058">
    <property type="entry name" value="AB_hydrolase_fold"/>
</dbReference>
<dbReference type="SUPFAM" id="SSF52540">
    <property type="entry name" value="P-loop containing nucleoside triphosphate hydrolases"/>
    <property type="match status" value="1"/>
</dbReference>
<dbReference type="PANTHER" id="PTHR10039:SF5">
    <property type="entry name" value="NACHT DOMAIN-CONTAINING PROTEIN"/>
    <property type="match status" value="1"/>
</dbReference>
<keyword evidence="1" id="KW-0677">Repeat</keyword>